<evidence type="ECO:0000256" key="4">
    <source>
        <dbReference type="ARBA" id="ARBA00023136"/>
    </source>
</evidence>
<evidence type="ECO:0000313" key="6">
    <source>
        <dbReference type="EMBL" id="MDQ0995597.1"/>
    </source>
</evidence>
<protein>
    <submittedName>
        <fullName evidence="6">Outer membrane protein</fullName>
    </submittedName>
</protein>
<dbReference type="RefSeq" id="WP_307277108.1">
    <property type="nucleotide sequence ID" value="NZ_JAUSZT010000002.1"/>
</dbReference>
<evidence type="ECO:0000256" key="2">
    <source>
        <dbReference type="ARBA" id="ARBA00005722"/>
    </source>
</evidence>
<dbReference type="PANTHER" id="PTHR38776:SF1">
    <property type="entry name" value="MLTA-INTERACTING PROTEIN-RELATED"/>
    <property type="match status" value="1"/>
</dbReference>
<dbReference type="InterPro" id="IPR010583">
    <property type="entry name" value="MipA"/>
</dbReference>
<organism evidence="6 7">
    <name type="scientific">Phyllobacterium ifriqiyense</name>
    <dbReference type="NCBI Taxonomy" id="314238"/>
    <lineage>
        <taxon>Bacteria</taxon>
        <taxon>Pseudomonadati</taxon>
        <taxon>Pseudomonadota</taxon>
        <taxon>Alphaproteobacteria</taxon>
        <taxon>Hyphomicrobiales</taxon>
        <taxon>Phyllobacteriaceae</taxon>
        <taxon>Phyllobacterium</taxon>
    </lineage>
</organism>
<evidence type="ECO:0000256" key="5">
    <source>
        <dbReference type="ARBA" id="ARBA00023237"/>
    </source>
</evidence>
<reference evidence="6 7" key="1">
    <citation type="submission" date="2023-07" db="EMBL/GenBank/DDBJ databases">
        <title>Comparative genomics of wheat-associated soil bacteria to identify genetic determinants of phenazine resistance.</title>
        <authorList>
            <person name="Mouncey N."/>
        </authorList>
    </citation>
    <scope>NUCLEOTIDE SEQUENCE [LARGE SCALE GENOMIC DNA]</scope>
    <source>
        <strain evidence="6 7">W4I11</strain>
    </source>
</reference>
<comment type="similarity">
    <text evidence="2">Belongs to the MipA/OmpV family.</text>
</comment>
<keyword evidence="3" id="KW-0732">Signal</keyword>
<dbReference type="Proteomes" id="UP001237780">
    <property type="component" value="Unassembled WGS sequence"/>
</dbReference>
<comment type="subcellular location">
    <subcellularLocation>
        <location evidence="1">Cell outer membrane</location>
    </subcellularLocation>
</comment>
<keyword evidence="7" id="KW-1185">Reference proteome</keyword>
<dbReference type="PANTHER" id="PTHR38776">
    <property type="entry name" value="MLTA-INTERACTING PROTEIN-RELATED"/>
    <property type="match status" value="1"/>
</dbReference>
<dbReference type="Pfam" id="PF06629">
    <property type="entry name" value="MipA"/>
    <property type="match status" value="1"/>
</dbReference>
<evidence type="ECO:0000256" key="3">
    <source>
        <dbReference type="ARBA" id="ARBA00022729"/>
    </source>
</evidence>
<accession>A0ABU0S4B2</accession>
<evidence type="ECO:0000313" key="7">
    <source>
        <dbReference type="Proteomes" id="UP001237780"/>
    </source>
</evidence>
<comment type="caution">
    <text evidence="6">The sequence shown here is derived from an EMBL/GenBank/DDBJ whole genome shotgun (WGS) entry which is preliminary data.</text>
</comment>
<proteinExistence type="inferred from homology"/>
<evidence type="ECO:0000256" key="1">
    <source>
        <dbReference type="ARBA" id="ARBA00004442"/>
    </source>
</evidence>
<name>A0ABU0S4B2_9HYPH</name>
<sequence>MPITKEVYSDIRLTLSVAVMGIISLCPLQAAAETFDEVSPERINPSRFEKVKDRLNKWNVVIGAGGIYAPKFEGSDEFEVQPFPMFSATFGEHVTVDPRGISIDVYRHQNFSFAAKVGYEAGRQEDDSDHLKGLGDVDAGAVIGGKLAYELGPVELFTSFDKTIGGSEGLVGTVGASVSHSYRQFLFSAGASATWADANHMESYFGVTSAQSARSGLAAYDAGAGFKRVDLEASVTYVTEKSWLIQGQIGVGYLVGDAADSPIVQDAFQPSAMLMLGYKF</sequence>
<keyword evidence="5" id="KW-0998">Cell outer membrane</keyword>
<gene>
    <name evidence="6" type="ORF">QFZ34_000774</name>
</gene>
<dbReference type="EMBL" id="JAUSZT010000002">
    <property type="protein sequence ID" value="MDQ0995597.1"/>
    <property type="molecule type" value="Genomic_DNA"/>
</dbReference>
<keyword evidence="4" id="KW-0472">Membrane</keyword>